<dbReference type="EMBL" id="JAVIJP010000023">
    <property type="protein sequence ID" value="KAL3637990.1"/>
    <property type="molecule type" value="Genomic_DNA"/>
</dbReference>
<dbReference type="Proteomes" id="UP001632038">
    <property type="component" value="Unassembled WGS sequence"/>
</dbReference>
<evidence type="ECO:0000256" key="1">
    <source>
        <dbReference type="SAM" id="MobiDB-lite"/>
    </source>
</evidence>
<dbReference type="InterPro" id="IPR013989">
    <property type="entry name" value="Dev_and_cell_death_domain"/>
</dbReference>
<dbReference type="AlphaFoldDB" id="A0ABD3DAS2"/>
<organism evidence="3 4">
    <name type="scientific">Castilleja foliolosa</name>
    <dbReference type="NCBI Taxonomy" id="1961234"/>
    <lineage>
        <taxon>Eukaryota</taxon>
        <taxon>Viridiplantae</taxon>
        <taxon>Streptophyta</taxon>
        <taxon>Embryophyta</taxon>
        <taxon>Tracheophyta</taxon>
        <taxon>Spermatophyta</taxon>
        <taxon>Magnoliopsida</taxon>
        <taxon>eudicotyledons</taxon>
        <taxon>Gunneridae</taxon>
        <taxon>Pentapetalae</taxon>
        <taxon>asterids</taxon>
        <taxon>lamiids</taxon>
        <taxon>Lamiales</taxon>
        <taxon>Orobanchaceae</taxon>
        <taxon>Pedicularideae</taxon>
        <taxon>Castillejinae</taxon>
        <taxon>Castilleja</taxon>
    </lineage>
</organism>
<evidence type="ECO:0000259" key="2">
    <source>
        <dbReference type="SMART" id="SM00767"/>
    </source>
</evidence>
<dbReference type="PANTHER" id="PTHR46034:SF12">
    <property type="entry name" value="B2 PROTEIN"/>
    <property type="match status" value="1"/>
</dbReference>
<keyword evidence="4" id="KW-1185">Reference proteome</keyword>
<feature type="compositionally biased region" description="Basic and acidic residues" evidence="1">
    <location>
        <begin position="10"/>
        <end position="34"/>
    </location>
</feature>
<feature type="domain" description="DCD" evidence="2">
    <location>
        <begin position="101"/>
        <end position="172"/>
    </location>
</feature>
<dbReference type="InterPro" id="IPR044832">
    <property type="entry name" value="NRP-like"/>
</dbReference>
<dbReference type="PANTHER" id="PTHR46034">
    <property type="match status" value="1"/>
</dbReference>
<comment type="caution">
    <text evidence="3">The sequence shown here is derived from an EMBL/GenBank/DDBJ whole genome shotgun (WGS) entry which is preliminary data.</text>
</comment>
<name>A0ABD3DAS2_9LAMI</name>
<accession>A0ABD3DAS2</accession>
<protein>
    <recommendedName>
        <fullName evidence="2">DCD domain-containing protein</fullName>
    </recommendedName>
</protein>
<evidence type="ECO:0000313" key="3">
    <source>
        <dbReference type="EMBL" id="KAL3637990.1"/>
    </source>
</evidence>
<evidence type="ECO:0000313" key="4">
    <source>
        <dbReference type="Proteomes" id="UP001632038"/>
    </source>
</evidence>
<proteinExistence type="predicted"/>
<feature type="region of interest" description="Disordered" evidence="1">
    <location>
        <begin position="1"/>
        <end position="35"/>
    </location>
</feature>
<reference evidence="4" key="1">
    <citation type="journal article" date="2024" name="IScience">
        <title>Strigolactones Initiate the Formation of Haustorium-like Structures in Castilleja.</title>
        <authorList>
            <person name="Buerger M."/>
            <person name="Peterson D."/>
            <person name="Chory J."/>
        </authorList>
    </citation>
    <scope>NUCLEOTIDE SEQUENCE [LARGE SCALE GENOMIC DNA]</scope>
</reference>
<dbReference type="SMART" id="SM00767">
    <property type="entry name" value="DCD"/>
    <property type="match status" value="1"/>
</dbReference>
<gene>
    <name evidence="3" type="ORF">CASFOL_018438</name>
</gene>
<sequence>MMADNSTKLSDPEIKPEMDEKLEAEVESSSRVKENAASGGGWGGWGFSPLIYLSDLQKAANEAAEEISRTNALGGDVVLARQCIKSIISGDNKFFAKNEIEPRTGSSGIFPKRTLEVKSVKANRDSLLRISVRKFCNPLEEDAFRPVLHHYDGPKFRLELSVPEVNIGLARSV</sequence>